<keyword evidence="2" id="KW-1185">Reference proteome</keyword>
<dbReference type="EMBL" id="FOFY01000006">
    <property type="protein sequence ID" value="SEQ80165.1"/>
    <property type="molecule type" value="Genomic_DNA"/>
</dbReference>
<sequence length="225" mass="25660">MFNSKAICANDSFVGIYNELTSDRECVHAGLIICYAGSVYLFHSLFNRICLDELEDDGVCRYIIKLHIYNTEERVRSFLGHCKSLYSVITNDLVKSCFYFDNSYFTKDGAYFLEGSSTGLVLTTCVGFCLKVLDGDLLENRYLELADWDSTSLDKCYYDRSVTRIRYIVDSYGLDFDALIDLNNIKRVSPIELLTSGLFVSYPIRKVSIDSRIDEVSMHLSSISE</sequence>
<evidence type="ECO:0000313" key="2">
    <source>
        <dbReference type="Proteomes" id="UP000183496"/>
    </source>
</evidence>
<evidence type="ECO:0000313" key="1">
    <source>
        <dbReference type="EMBL" id="SEQ80165.1"/>
    </source>
</evidence>
<gene>
    <name evidence="1" type="ORF">SAMN04488089_10680</name>
</gene>
<name>A0AAJ4W3Y1_MYRPR</name>
<comment type="caution">
    <text evidence="1">The sequence shown here is derived from an EMBL/GenBank/DDBJ whole genome shotgun (WGS) entry which is preliminary data.</text>
</comment>
<protein>
    <submittedName>
        <fullName evidence="1">Uncharacterized protein</fullName>
    </submittedName>
</protein>
<dbReference type="Proteomes" id="UP000183496">
    <property type="component" value="Unassembled WGS sequence"/>
</dbReference>
<reference evidence="1 2" key="1">
    <citation type="submission" date="2016-10" db="EMBL/GenBank/DDBJ databases">
        <authorList>
            <person name="Varghese N."/>
            <person name="Submissions S."/>
        </authorList>
    </citation>
    <scope>NUCLEOTIDE SEQUENCE [LARGE SCALE GENOMIC DNA]</scope>
    <source>
        <strain evidence="2">DSM 19823 / KCTC 23066 / CCTCC M 208030 / D25</strain>
    </source>
</reference>
<organism evidence="1 2">
    <name type="scientific">Myroides profundi</name>
    <dbReference type="NCBI Taxonomy" id="480520"/>
    <lineage>
        <taxon>Bacteria</taxon>
        <taxon>Pseudomonadati</taxon>
        <taxon>Bacteroidota</taxon>
        <taxon>Flavobacteriia</taxon>
        <taxon>Flavobacteriales</taxon>
        <taxon>Flavobacteriaceae</taxon>
        <taxon>Myroides</taxon>
    </lineage>
</organism>
<proteinExistence type="predicted"/>
<accession>A0AAJ4W3Y1</accession>
<dbReference type="AlphaFoldDB" id="A0AAJ4W3Y1"/>